<sequence length="29" mass="3180">MCNCSPWSGKQGSAACLKIPHKHFRTSCT</sequence>
<proteinExistence type="predicted"/>
<evidence type="ECO:0000313" key="1">
    <source>
        <dbReference type="EMBL" id="JAD96630.1"/>
    </source>
</evidence>
<reference evidence="1" key="1">
    <citation type="submission" date="2014-09" db="EMBL/GenBank/DDBJ databases">
        <authorList>
            <person name="Magalhaes I.L.F."/>
            <person name="Oliveira U."/>
            <person name="Santos F.R."/>
            <person name="Vidigal T.H.D.A."/>
            <person name="Brescovit A.D."/>
            <person name="Santos A.J."/>
        </authorList>
    </citation>
    <scope>NUCLEOTIDE SEQUENCE</scope>
    <source>
        <tissue evidence="1">Shoot tissue taken approximately 20 cm above the soil surface</tissue>
    </source>
</reference>
<organism evidence="1">
    <name type="scientific">Arundo donax</name>
    <name type="common">Giant reed</name>
    <name type="synonym">Donax arundinaceus</name>
    <dbReference type="NCBI Taxonomy" id="35708"/>
    <lineage>
        <taxon>Eukaryota</taxon>
        <taxon>Viridiplantae</taxon>
        <taxon>Streptophyta</taxon>
        <taxon>Embryophyta</taxon>
        <taxon>Tracheophyta</taxon>
        <taxon>Spermatophyta</taxon>
        <taxon>Magnoliopsida</taxon>
        <taxon>Liliopsida</taxon>
        <taxon>Poales</taxon>
        <taxon>Poaceae</taxon>
        <taxon>PACMAD clade</taxon>
        <taxon>Arundinoideae</taxon>
        <taxon>Arundineae</taxon>
        <taxon>Arundo</taxon>
    </lineage>
</organism>
<dbReference type="AlphaFoldDB" id="A0A0A9EFN0"/>
<name>A0A0A9EFN0_ARUDO</name>
<dbReference type="EMBL" id="GBRH01201265">
    <property type="protein sequence ID" value="JAD96630.1"/>
    <property type="molecule type" value="Transcribed_RNA"/>
</dbReference>
<reference evidence="1" key="2">
    <citation type="journal article" date="2015" name="Data Brief">
        <title>Shoot transcriptome of the giant reed, Arundo donax.</title>
        <authorList>
            <person name="Barrero R.A."/>
            <person name="Guerrero F.D."/>
            <person name="Moolhuijzen P."/>
            <person name="Goolsby J.A."/>
            <person name="Tidwell J."/>
            <person name="Bellgard S.E."/>
            <person name="Bellgard M.I."/>
        </authorList>
    </citation>
    <scope>NUCLEOTIDE SEQUENCE</scope>
    <source>
        <tissue evidence="1">Shoot tissue taken approximately 20 cm above the soil surface</tissue>
    </source>
</reference>
<protein>
    <submittedName>
        <fullName evidence="1">Uncharacterized protein</fullName>
    </submittedName>
</protein>
<accession>A0A0A9EFN0</accession>